<proteinExistence type="predicted"/>
<evidence type="ECO:0000313" key="3">
    <source>
        <dbReference type="Proteomes" id="UP001364472"/>
    </source>
</evidence>
<sequence length="128" mass="13577">MSTQFTLPFASVARQFAQSALQANTLAFEGFERIVNLQLKSAEAGLKSSVEFLSEAGDVADLEGAKDIWPKSVALVKNSSEQLYSTSQEVLGQALKTSEAIGQLFRAEFQTASETVTKAASKAAKAAA</sequence>
<dbReference type="EMBL" id="JBBDHC010000001">
    <property type="protein sequence ID" value="MEJ1248276.1"/>
    <property type="molecule type" value="Genomic_DNA"/>
</dbReference>
<accession>A0AAW9R1H7</accession>
<gene>
    <name evidence="2" type="ORF">WB794_01080</name>
</gene>
<protein>
    <submittedName>
        <fullName evidence="2">Phasin family protein</fullName>
    </submittedName>
</protein>
<evidence type="ECO:0000259" key="1">
    <source>
        <dbReference type="Pfam" id="PF09361"/>
    </source>
</evidence>
<keyword evidence="3" id="KW-1185">Reference proteome</keyword>
<dbReference type="InterPro" id="IPR018968">
    <property type="entry name" value="Phasin"/>
</dbReference>
<name>A0AAW9R1H7_9GAMM</name>
<reference evidence="2 3" key="1">
    <citation type="journal article" date="2016" name="Antonie Van Leeuwenhoek">
        <title>Denitratimonas tolerans gen. nov., sp. nov., a denitrifying bacterium isolated from a bioreactor for tannery wastewater treatment.</title>
        <authorList>
            <person name="Han S.I."/>
            <person name="Kim J.O."/>
            <person name="Lee Y.R."/>
            <person name="Ekpeghere K.I."/>
            <person name="Koh S.C."/>
            <person name="Whang K.S."/>
        </authorList>
    </citation>
    <scope>NUCLEOTIDE SEQUENCE [LARGE SCALE GENOMIC DNA]</scope>
    <source>
        <strain evidence="2 3">KACC 17565</strain>
    </source>
</reference>
<dbReference type="Pfam" id="PF09361">
    <property type="entry name" value="Phasin_2"/>
    <property type="match status" value="1"/>
</dbReference>
<evidence type="ECO:0000313" key="2">
    <source>
        <dbReference type="EMBL" id="MEJ1248276.1"/>
    </source>
</evidence>
<feature type="domain" description="Phasin" evidence="1">
    <location>
        <begin position="9"/>
        <end position="107"/>
    </location>
</feature>
<organism evidence="2 3">
    <name type="scientific">Denitratimonas tolerans</name>
    <dbReference type="NCBI Taxonomy" id="1338420"/>
    <lineage>
        <taxon>Bacteria</taxon>
        <taxon>Pseudomonadati</taxon>
        <taxon>Pseudomonadota</taxon>
        <taxon>Gammaproteobacteria</taxon>
        <taxon>Lysobacterales</taxon>
        <taxon>Lysobacteraceae</taxon>
        <taxon>Denitratimonas</taxon>
    </lineage>
</organism>
<comment type="caution">
    <text evidence="2">The sequence shown here is derived from an EMBL/GenBank/DDBJ whole genome shotgun (WGS) entry which is preliminary data.</text>
</comment>
<dbReference type="AlphaFoldDB" id="A0AAW9R1H7"/>
<dbReference type="RefSeq" id="WP_337333984.1">
    <property type="nucleotide sequence ID" value="NZ_JBBDHC010000001.1"/>
</dbReference>
<dbReference type="Proteomes" id="UP001364472">
    <property type="component" value="Unassembled WGS sequence"/>
</dbReference>